<sequence>MDFRDLEESDTDAEKELCPSCELPYELQTTKSDFFDEKDHIVFCEKYGKIYIHER</sequence>
<dbReference type="AlphaFoldDB" id="A0ABD5QXC9"/>
<dbReference type="RefSeq" id="WP_162498098.1">
    <property type="nucleotide sequence ID" value="NZ_JBHSKV010000029.1"/>
</dbReference>
<comment type="caution">
    <text evidence="1">The sequence shown here is derived from an EMBL/GenBank/DDBJ whole genome shotgun (WGS) entry which is preliminary data.</text>
</comment>
<proteinExistence type="predicted"/>
<gene>
    <name evidence="1" type="ORF">ACFPJA_17935</name>
</gene>
<reference evidence="1 2" key="1">
    <citation type="journal article" date="2019" name="Int. J. Syst. Evol. Microbiol.">
        <title>The Global Catalogue of Microorganisms (GCM) 10K type strain sequencing project: providing services to taxonomists for standard genome sequencing and annotation.</title>
        <authorList>
            <consortium name="The Broad Institute Genomics Platform"/>
            <consortium name="The Broad Institute Genome Sequencing Center for Infectious Disease"/>
            <person name="Wu L."/>
            <person name="Ma J."/>
        </authorList>
    </citation>
    <scope>NUCLEOTIDE SEQUENCE [LARGE SCALE GENOMIC DNA]</scope>
    <source>
        <strain evidence="1 2">CGMCC 1.16026</strain>
    </source>
</reference>
<dbReference type="EMBL" id="JBHSKV010000029">
    <property type="protein sequence ID" value="MFC5136583.1"/>
    <property type="molecule type" value="Genomic_DNA"/>
</dbReference>
<keyword evidence="2" id="KW-1185">Reference proteome</keyword>
<evidence type="ECO:0000313" key="2">
    <source>
        <dbReference type="Proteomes" id="UP001596145"/>
    </source>
</evidence>
<accession>A0ABD5QXC9</accession>
<dbReference type="Proteomes" id="UP001596145">
    <property type="component" value="Unassembled WGS sequence"/>
</dbReference>
<protein>
    <submittedName>
        <fullName evidence="1">Uncharacterized protein</fullName>
    </submittedName>
</protein>
<organism evidence="1 2">
    <name type="scientific">Halorubrum glutamatedens</name>
    <dbReference type="NCBI Taxonomy" id="2707018"/>
    <lineage>
        <taxon>Archaea</taxon>
        <taxon>Methanobacteriati</taxon>
        <taxon>Methanobacteriota</taxon>
        <taxon>Stenosarchaea group</taxon>
        <taxon>Halobacteria</taxon>
        <taxon>Halobacteriales</taxon>
        <taxon>Haloferacaceae</taxon>
        <taxon>Halorubrum</taxon>
    </lineage>
</organism>
<name>A0ABD5QXC9_9EURY</name>
<evidence type="ECO:0000313" key="1">
    <source>
        <dbReference type="EMBL" id="MFC5136583.1"/>
    </source>
</evidence>